<dbReference type="SMART" id="SM00322">
    <property type="entry name" value="KH"/>
    <property type="match status" value="1"/>
</dbReference>
<dbReference type="InterPro" id="IPR004088">
    <property type="entry name" value="KH_dom_type_1"/>
</dbReference>
<dbReference type="PANTHER" id="PTHR13360:SF1">
    <property type="entry name" value="ACTIVATING SIGNAL COINTEGRATOR 1 COMPLEX SUBUNIT 1"/>
    <property type="match status" value="1"/>
</dbReference>
<gene>
    <name evidence="3" type="primary">ASCC1</name>
    <name evidence="3" type="ORF">CU097_008918</name>
</gene>
<dbReference type="SUPFAM" id="SSF55144">
    <property type="entry name" value="LigT-like"/>
    <property type="match status" value="1"/>
</dbReference>
<dbReference type="InterPro" id="IPR004087">
    <property type="entry name" value="KH_dom"/>
</dbReference>
<dbReference type="Pfam" id="PF10469">
    <property type="entry name" value="AKAP7_NLS"/>
    <property type="match status" value="1"/>
</dbReference>
<dbReference type="Proteomes" id="UP000252139">
    <property type="component" value="Unassembled WGS sequence"/>
</dbReference>
<name>A0A367J8S1_RHIAZ</name>
<dbReference type="InterPro" id="IPR019510">
    <property type="entry name" value="AKAP7-like_phosphoesterase"/>
</dbReference>
<dbReference type="SUPFAM" id="SSF54791">
    <property type="entry name" value="Eukaryotic type KH-domain (KH-domain type I)"/>
    <property type="match status" value="1"/>
</dbReference>
<dbReference type="Gene3D" id="3.30.1370.10">
    <property type="entry name" value="K Homology domain, type 1"/>
    <property type="match status" value="1"/>
</dbReference>
<dbReference type="GO" id="GO:0005634">
    <property type="term" value="C:nucleus"/>
    <property type="evidence" value="ECO:0007669"/>
    <property type="project" value="TreeGrafter"/>
</dbReference>
<protein>
    <submittedName>
        <fullName evidence="3">Activating signal cointegrator 1 complex subunit</fullName>
    </submittedName>
</protein>
<evidence type="ECO:0000259" key="2">
    <source>
        <dbReference type="SMART" id="SM00322"/>
    </source>
</evidence>
<evidence type="ECO:0000256" key="1">
    <source>
        <dbReference type="PROSITE-ProRule" id="PRU00117"/>
    </source>
</evidence>
<organism evidence="3 4">
    <name type="scientific">Rhizopus azygosporus</name>
    <name type="common">Rhizopus microsporus var. azygosporus</name>
    <dbReference type="NCBI Taxonomy" id="86630"/>
    <lineage>
        <taxon>Eukaryota</taxon>
        <taxon>Fungi</taxon>
        <taxon>Fungi incertae sedis</taxon>
        <taxon>Mucoromycota</taxon>
        <taxon>Mucoromycotina</taxon>
        <taxon>Mucoromycetes</taxon>
        <taxon>Mucorales</taxon>
        <taxon>Mucorineae</taxon>
        <taxon>Rhizopodaceae</taxon>
        <taxon>Rhizopus</taxon>
    </lineage>
</organism>
<dbReference type="EMBL" id="PJQL01001913">
    <property type="protein sequence ID" value="RCH86229.1"/>
    <property type="molecule type" value="Genomic_DNA"/>
</dbReference>
<dbReference type="AlphaFoldDB" id="A0A367J8S1"/>
<evidence type="ECO:0000313" key="3">
    <source>
        <dbReference type="EMBL" id="RCH86229.1"/>
    </source>
</evidence>
<proteinExistence type="predicted"/>
<dbReference type="GO" id="GO:0006355">
    <property type="term" value="P:regulation of DNA-templated transcription"/>
    <property type="evidence" value="ECO:0007669"/>
    <property type="project" value="TreeGrafter"/>
</dbReference>
<dbReference type="Pfam" id="PF00013">
    <property type="entry name" value="KH_1"/>
    <property type="match status" value="1"/>
</dbReference>
<evidence type="ECO:0000313" key="4">
    <source>
        <dbReference type="Proteomes" id="UP000252139"/>
    </source>
</evidence>
<keyword evidence="1" id="KW-0694">RNA-binding</keyword>
<dbReference type="GO" id="GO:0003723">
    <property type="term" value="F:RNA binding"/>
    <property type="evidence" value="ECO:0007669"/>
    <property type="project" value="UniProtKB-UniRule"/>
</dbReference>
<accession>A0A367J8S1</accession>
<dbReference type="STRING" id="86630.A0A367J8S1"/>
<dbReference type="OrthoDB" id="277832at2759"/>
<dbReference type="InterPro" id="IPR009097">
    <property type="entry name" value="Cyclic_Pdiesterase"/>
</dbReference>
<dbReference type="CDD" id="cd00105">
    <property type="entry name" value="KH-I"/>
    <property type="match status" value="1"/>
</dbReference>
<dbReference type="Gene3D" id="3.90.1140.10">
    <property type="entry name" value="Cyclic phosphodiesterase"/>
    <property type="match status" value="1"/>
</dbReference>
<dbReference type="PANTHER" id="PTHR13360">
    <property type="entry name" value="ACTIVATING SIGNAL COINTEGRATOR 1 COMPLEX SUBUNIT 1"/>
    <property type="match status" value="1"/>
</dbReference>
<comment type="caution">
    <text evidence="3">The sequence shown here is derived from an EMBL/GenBank/DDBJ whole genome shotgun (WGS) entry which is preliminary data.</text>
</comment>
<keyword evidence="4" id="KW-1185">Reference proteome</keyword>
<reference evidence="3 4" key="1">
    <citation type="journal article" date="2018" name="G3 (Bethesda)">
        <title>Phylogenetic and Phylogenomic Definition of Rhizopus Species.</title>
        <authorList>
            <person name="Gryganskyi A.P."/>
            <person name="Golan J."/>
            <person name="Dolatabadi S."/>
            <person name="Mondo S."/>
            <person name="Robb S."/>
            <person name="Idnurm A."/>
            <person name="Muszewska A."/>
            <person name="Steczkiewicz K."/>
            <person name="Masonjones S."/>
            <person name="Liao H.L."/>
            <person name="Gajdeczka M.T."/>
            <person name="Anike F."/>
            <person name="Vuek A."/>
            <person name="Anishchenko I.M."/>
            <person name="Voigt K."/>
            <person name="de Hoog G.S."/>
            <person name="Smith M.E."/>
            <person name="Heitman J."/>
            <person name="Vilgalys R."/>
            <person name="Stajich J.E."/>
        </authorList>
    </citation>
    <scope>NUCLEOTIDE SEQUENCE [LARGE SCALE GENOMIC DNA]</scope>
    <source>
        <strain evidence="3 4">CBS 357.93</strain>
    </source>
</reference>
<dbReference type="InterPro" id="IPR009210">
    <property type="entry name" value="ASCC1"/>
</dbReference>
<dbReference type="GO" id="GO:0006307">
    <property type="term" value="P:DNA alkylation repair"/>
    <property type="evidence" value="ECO:0007669"/>
    <property type="project" value="InterPro"/>
</dbReference>
<sequence length="269" mass="30513">MITESYAVKRSLHGLLIGKKGSRLKQLTEETGTHIRVQRGKDQVIVSGPDKESIEKAKLAIDRTLQQAQQRTRPTHFLSIPITNVKQQIEAFYRKIDTMVNPDALVLPANFHITLGVMSLLDREEIDRAVKYFKEECSTVAHQVLENNPLSVRLQKLAIMQPNPAEAHVLYIEPQDETQLLVKLCKAVIDKMVDGGFMKMEKRPLKLHATLVNTSHCKGKVRQPFDARLILQEHKEISFGQVVLDKVCFMKMGRTGPGRTYESEGHILL</sequence>
<dbReference type="PROSITE" id="PS50084">
    <property type="entry name" value="KH_TYPE_1"/>
    <property type="match status" value="1"/>
</dbReference>
<dbReference type="InterPro" id="IPR036612">
    <property type="entry name" value="KH_dom_type_1_sf"/>
</dbReference>
<feature type="domain" description="K Homology" evidence="2">
    <location>
        <begin position="2"/>
        <end position="66"/>
    </location>
</feature>